<accession>A0ABP8KAT0</accession>
<keyword evidence="2" id="KW-1185">Reference proteome</keyword>
<evidence type="ECO:0008006" key="3">
    <source>
        <dbReference type="Google" id="ProtNLM"/>
    </source>
</evidence>
<sequence length="56" mass="6047">MNVTVVCLMVDGVVMVGIVYSKDKVDAIGEWAGHQEVTLTGIRSEITIISLPEVTE</sequence>
<protein>
    <recommendedName>
        <fullName evidence="3">BON domain-containing protein</fullName>
    </recommendedName>
</protein>
<proteinExistence type="predicted"/>
<evidence type="ECO:0000313" key="2">
    <source>
        <dbReference type="Proteomes" id="UP001500936"/>
    </source>
</evidence>
<gene>
    <name evidence="1" type="ORF">GCM10023187_19270</name>
</gene>
<dbReference type="Proteomes" id="UP001500936">
    <property type="component" value="Unassembled WGS sequence"/>
</dbReference>
<evidence type="ECO:0000313" key="1">
    <source>
        <dbReference type="EMBL" id="GAA4403324.1"/>
    </source>
</evidence>
<name>A0ABP8KAT0_9BACT</name>
<reference evidence="2" key="1">
    <citation type="journal article" date="2019" name="Int. J. Syst. Evol. Microbiol.">
        <title>The Global Catalogue of Microorganisms (GCM) 10K type strain sequencing project: providing services to taxonomists for standard genome sequencing and annotation.</title>
        <authorList>
            <consortium name="The Broad Institute Genomics Platform"/>
            <consortium name="The Broad Institute Genome Sequencing Center for Infectious Disease"/>
            <person name="Wu L."/>
            <person name="Ma J."/>
        </authorList>
    </citation>
    <scope>NUCLEOTIDE SEQUENCE [LARGE SCALE GENOMIC DNA]</scope>
    <source>
        <strain evidence="2">JCM 17925</strain>
    </source>
</reference>
<dbReference type="EMBL" id="BAABHB010000003">
    <property type="protein sequence ID" value="GAA4403324.1"/>
    <property type="molecule type" value="Genomic_DNA"/>
</dbReference>
<organism evidence="1 2">
    <name type="scientific">Nibrella viscosa</name>
    <dbReference type="NCBI Taxonomy" id="1084524"/>
    <lineage>
        <taxon>Bacteria</taxon>
        <taxon>Pseudomonadati</taxon>
        <taxon>Bacteroidota</taxon>
        <taxon>Cytophagia</taxon>
        <taxon>Cytophagales</taxon>
        <taxon>Spirosomataceae</taxon>
        <taxon>Nibrella</taxon>
    </lineage>
</organism>
<comment type="caution">
    <text evidence="1">The sequence shown here is derived from an EMBL/GenBank/DDBJ whole genome shotgun (WGS) entry which is preliminary data.</text>
</comment>